<dbReference type="HOGENOM" id="CLU_113730_5_1_0"/>
<evidence type="ECO:0008006" key="3">
    <source>
        <dbReference type="Google" id="ProtNLM"/>
    </source>
</evidence>
<protein>
    <recommendedName>
        <fullName evidence="3">Carboxypeptidase regulatory-like domain-containing protein</fullName>
    </recommendedName>
</protein>
<reference evidence="1 2" key="1">
    <citation type="submission" date="2006-02" db="EMBL/GenBank/DDBJ databases">
        <authorList>
            <person name="Amann R."/>
            <person name="Ferriera S."/>
            <person name="Johnson J."/>
            <person name="Kravitz S."/>
            <person name="Halpern A."/>
            <person name="Remington K."/>
            <person name="Beeson K."/>
            <person name="Tran B."/>
            <person name="Rogers Y.-H."/>
            <person name="Friedman R."/>
            <person name="Venter J.C."/>
        </authorList>
    </citation>
    <scope>NUCLEOTIDE SEQUENCE [LARGE SCALE GENOMIC DNA]</scope>
    <source>
        <strain evidence="1 2">DSM 3645</strain>
    </source>
</reference>
<dbReference type="EMBL" id="AANZ01000005">
    <property type="protein sequence ID" value="EAQ81423.1"/>
    <property type="molecule type" value="Genomic_DNA"/>
</dbReference>
<dbReference type="STRING" id="314230.DSM3645_23566"/>
<sequence>MFGFALVGCGDSNTPPLGEVQGQVTFNDAPVDGCNVVFVPLEGGRSSSAVTDSDGRYVLKFNATSAGALVGEHKVQLTTGRDRVASDEGALRDAGRKEFFPKEYNSETTQIVEVSGRKNVIDFHVVGK</sequence>
<dbReference type="AlphaFoldDB" id="A3ZQE7"/>
<dbReference type="Proteomes" id="UP000004358">
    <property type="component" value="Unassembled WGS sequence"/>
</dbReference>
<accession>A3ZQE7</accession>
<name>A3ZQE7_9BACT</name>
<comment type="caution">
    <text evidence="1">The sequence shown here is derived from an EMBL/GenBank/DDBJ whole genome shotgun (WGS) entry which is preliminary data.</text>
</comment>
<evidence type="ECO:0000313" key="1">
    <source>
        <dbReference type="EMBL" id="EAQ81423.1"/>
    </source>
</evidence>
<evidence type="ECO:0000313" key="2">
    <source>
        <dbReference type="Proteomes" id="UP000004358"/>
    </source>
</evidence>
<proteinExistence type="predicted"/>
<dbReference type="eggNOG" id="ENOG5033ZS2">
    <property type="taxonomic scope" value="Bacteria"/>
</dbReference>
<organism evidence="1 2">
    <name type="scientific">Blastopirellula marina DSM 3645</name>
    <dbReference type="NCBI Taxonomy" id="314230"/>
    <lineage>
        <taxon>Bacteria</taxon>
        <taxon>Pseudomonadati</taxon>
        <taxon>Planctomycetota</taxon>
        <taxon>Planctomycetia</taxon>
        <taxon>Pirellulales</taxon>
        <taxon>Pirellulaceae</taxon>
        <taxon>Blastopirellula</taxon>
    </lineage>
</organism>
<gene>
    <name evidence="1" type="ORF">DSM3645_23566</name>
</gene>